<protein>
    <submittedName>
        <fullName evidence="1">Uncharacterized protein</fullName>
    </submittedName>
</protein>
<dbReference type="AlphaFoldDB" id="A0A6L6ZM16"/>
<dbReference type="RefSeq" id="WP_160445365.1">
    <property type="nucleotide sequence ID" value="NZ_WTMY01000009.1"/>
</dbReference>
<evidence type="ECO:0000313" key="1">
    <source>
        <dbReference type="EMBL" id="MWL44365.1"/>
    </source>
</evidence>
<sequence length="192" mass="21909">MTTTNNATLTLHDIQRINTLVKRDLHNVEEVVAATGYNPVDVEAVLRGVYVADLANQWRDEAAITLEEYNAIRKRWKPGRGHWDTAHTIARDFLIRPETVLAIVHSRFSNAHTHPMPKAVKAKPEKPQTMRRLLSADLDQMHKLERFGWKQTEIAGELGISAEAVAHVLRLMRSKWSYPDILEDVNTRFGAK</sequence>
<dbReference type="EMBL" id="WTMY01000009">
    <property type="protein sequence ID" value="MWL44365.1"/>
    <property type="molecule type" value="Genomic_DNA"/>
</dbReference>
<dbReference type="Proteomes" id="UP000487258">
    <property type="component" value="Unassembled WGS sequence"/>
</dbReference>
<accession>A0A6L6ZM16</accession>
<evidence type="ECO:0000313" key="2">
    <source>
        <dbReference type="Proteomes" id="UP000487258"/>
    </source>
</evidence>
<organism evidence="1 2">
    <name type="scientific">Escherichia coli</name>
    <dbReference type="NCBI Taxonomy" id="562"/>
    <lineage>
        <taxon>Bacteria</taxon>
        <taxon>Pseudomonadati</taxon>
        <taxon>Pseudomonadota</taxon>
        <taxon>Gammaproteobacteria</taxon>
        <taxon>Enterobacterales</taxon>
        <taxon>Enterobacteriaceae</taxon>
        <taxon>Escherichia</taxon>
    </lineage>
</organism>
<name>A0A6L6ZM16_ECOLX</name>
<gene>
    <name evidence="1" type="ORF">GQM04_02190</name>
</gene>
<reference evidence="1 2" key="1">
    <citation type="submission" date="2019-12" db="EMBL/GenBank/DDBJ databases">
        <title>Enteriobacteria Tanzani isolates_10432.</title>
        <authorList>
            <person name="Subbiah M."/>
            <person name="Call D."/>
        </authorList>
    </citation>
    <scope>NUCLEOTIDE SEQUENCE [LARGE SCALE GENOMIC DNA]</scope>
    <source>
        <strain evidence="1 2">10432wF6</strain>
    </source>
</reference>
<proteinExistence type="predicted"/>
<comment type="caution">
    <text evidence="1">The sequence shown here is derived from an EMBL/GenBank/DDBJ whole genome shotgun (WGS) entry which is preliminary data.</text>
</comment>